<dbReference type="EMBL" id="CAFBQU010000010">
    <property type="protein sequence ID" value="CAB5063259.1"/>
    <property type="molecule type" value="Genomic_DNA"/>
</dbReference>
<reference evidence="3" key="1">
    <citation type="submission" date="2020-05" db="EMBL/GenBank/DDBJ databases">
        <authorList>
            <person name="Chiriac C."/>
            <person name="Salcher M."/>
            <person name="Ghai R."/>
            <person name="Kavagutti S V."/>
        </authorList>
    </citation>
    <scope>NUCLEOTIDE SEQUENCE</scope>
</reference>
<dbReference type="GO" id="GO:0006355">
    <property type="term" value="P:regulation of DNA-templated transcription"/>
    <property type="evidence" value="ECO:0007669"/>
    <property type="project" value="InterPro"/>
</dbReference>
<accession>A0A6J7UAX2</accession>
<name>A0A6J7UAX2_9ZZZZ</name>
<dbReference type="AlphaFoldDB" id="A0A6J7UAX2"/>
<feature type="region of interest" description="Disordered" evidence="1">
    <location>
        <begin position="284"/>
        <end position="307"/>
    </location>
</feature>
<protein>
    <submittedName>
        <fullName evidence="3">Unannotated protein</fullName>
    </submittedName>
</protein>
<feature type="compositionally biased region" description="Polar residues" evidence="1">
    <location>
        <begin position="287"/>
        <end position="307"/>
    </location>
</feature>
<dbReference type="Gene3D" id="1.10.10.10">
    <property type="entry name" value="Winged helix-like DNA-binding domain superfamily/Winged helix DNA-binding domain"/>
    <property type="match status" value="1"/>
</dbReference>
<evidence type="ECO:0000256" key="1">
    <source>
        <dbReference type="SAM" id="MobiDB-lite"/>
    </source>
</evidence>
<dbReference type="InterPro" id="IPR016032">
    <property type="entry name" value="Sig_transdc_resp-reg_C-effctor"/>
</dbReference>
<sequence length="307" mass="34892">MQTTHSTITSTEPFNKYEYVPLVRADFTTPSVKIIVDEWNAIARRPSCIAHANAWGLPGEPVTHLDQMLVRMGFDRPAHCDEADQYLAQVVRLARTDELAARLAVQRVVPPILAIAKRRGRIHPGGVEEALNAVMAQVWLVIRTYPCENRPRKIAANIVRDVEYKEFVVPQRKRRTTVEHFDPEILDGFLQDMTREPNSIHSGCDGSNEALTELESRNMDPERLALLKLVAAGYTSKEIGEILRIRARTVRWQRAEALSFARSALSTENFKAIRLYEEKERQRLSGDVTSRDATASYSSQQKRLNMP</sequence>
<gene>
    <name evidence="2" type="ORF">UFOPK4098_01446</name>
    <name evidence="3" type="ORF">UFOPK4347_00568</name>
</gene>
<dbReference type="SUPFAM" id="SSF46894">
    <property type="entry name" value="C-terminal effector domain of the bipartite response regulators"/>
    <property type="match status" value="1"/>
</dbReference>
<dbReference type="EMBL" id="CAFBPN010000120">
    <property type="protein sequence ID" value="CAB5029926.1"/>
    <property type="molecule type" value="Genomic_DNA"/>
</dbReference>
<evidence type="ECO:0000313" key="2">
    <source>
        <dbReference type="EMBL" id="CAB5029926.1"/>
    </source>
</evidence>
<dbReference type="GO" id="GO:0003677">
    <property type="term" value="F:DNA binding"/>
    <property type="evidence" value="ECO:0007669"/>
    <property type="project" value="InterPro"/>
</dbReference>
<proteinExistence type="predicted"/>
<organism evidence="3">
    <name type="scientific">freshwater metagenome</name>
    <dbReference type="NCBI Taxonomy" id="449393"/>
    <lineage>
        <taxon>unclassified sequences</taxon>
        <taxon>metagenomes</taxon>
        <taxon>ecological metagenomes</taxon>
    </lineage>
</organism>
<dbReference type="InterPro" id="IPR036388">
    <property type="entry name" value="WH-like_DNA-bd_sf"/>
</dbReference>
<evidence type="ECO:0000313" key="3">
    <source>
        <dbReference type="EMBL" id="CAB5063259.1"/>
    </source>
</evidence>